<evidence type="ECO:0000256" key="1">
    <source>
        <dbReference type="SAM" id="Coils"/>
    </source>
</evidence>
<dbReference type="EMBL" id="JAHXCT010000005">
    <property type="protein sequence ID" value="MBW4769585.1"/>
    <property type="molecule type" value="Genomic_DNA"/>
</dbReference>
<accession>A0ABS6YDE8</accession>
<organism evidence="2 3">
    <name type="scientific">Hoylesella nanceiensis</name>
    <dbReference type="NCBI Taxonomy" id="425941"/>
    <lineage>
        <taxon>Bacteria</taxon>
        <taxon>Pseudomonadati</taxon>
        <taxon>Bacteroidota</taxon>
        <taxon>Bacteroidia</taxon>
        <taxon>Bacteroidales</taxon>
        <taxon>Prevotellaceae</taxon>
        <taxon>Hoylesella</taxon>
    </lineage>
</organism>
<feature type="coiled-coil region" evidence="1">
    <location>
        <begin position="462"/>
        <end position="489"/>
    </location>
</feature>
<gene>
    <name evidence="2" type="ORF">KZO38_07395</name>
</gene>
<keyword evidence="1" id="KW-0175">Coiled coil</keyword>
<evidence type="ECO:0008006" key="4">
    <source>
        <dbReference type="Google" id="ProtNLM"/>
    </source>
</evidence>
<keyword evidence="3" id="KW-1185">Reference proteome</keyword>
<dbReference type="SMART" id="SM00028">
    <property type="entry name" value="TPR"/>
    <property type="match status" value="3"/>
</dbReference>
<dbReference type="Proteomes" id="UP000788426">
    <property type="component" value="Unassembled WGS sequence"/>
</dbReference>
<dbReference type="RefSeq" id="WP_219481546.1">
    <property type="nucleotide sequence ID" value="NZ_JAHXCT010000005.1"/>
</dbReference>
<evidence type="ECO:0000313" key="3">
    <source>
        <dbReference type="Proteomes" id="UP000788426"/>
    </source>
</evidence>
<name>A0ABS6YDE8_9BACT</name>
<proteinExistence type="predicted"/>
<sequence length="556" mass="62013">MFRDTILTLSASTLFLFTSCSKLKSLSADKFTVVPTPLEVKAGQVDATITTLFPEKYMQRNVVLTLVPELRSSDGSVVKGTSATFQGERVLGNNPSVSYRLGGRFTIKTAFAYTPEMQKSDLYVTFNALQGNKKVNLNPVRIGYGVIATSELYKNILFEDGGCLAPDSFERVKKEKQEANIKFLVNQANLRKSELQSNSIHDFVRMLKKINSERESLILNNIEVKAYASPEGGFSFNDKLANKRQNTGEGYVKDQLKANKMSTAIDAGYTAQDWEGFQKLVQVSNIQDKDVILRVLSMYKDPQEREQQIRNMSEGFRELANGILPELRRARLVINYEVVGRSDDEIAEQYKKDPVKLSADELLYYATLVDDTKTEEVYQTTARLYDKDYRAFNNLATLELKKGNETKAKSYLEQALRVNSKAPEALANLGLIDLMHGNLAQAEVQIANASGTNNTAYATAALAFAKGKYADAERDLADSNTNLAALAQLMNNNYAAAAQTLDEVKHKTAYTHYIHAIVAARRGNKFSATSHLEEALKLNPSLKTYADKDLELKIIK</sequence>
<dbReference type="PROSITE" id="PS51257">
    <property type="entry name" value="PROKAR_LIPOPROTEIN"/>
    <property type="match status" value="1"/>
</dbReference>
<reference evidence="2 3" key="1">
    <citation type="submission" date="2021-07" db="EMBL/GenBank/DDBJ databases">
        <title>Genomic diversity and antimicrobial resistance of Prevotella spp. isolated from chronic lung disease airways.</title>
        <authorList>
            <person name="Webb K.A."/>
            <person name="Olagoke O.S."/>
            <person name="Baird T."/>
            <person name="Neill J."/>
            <person name="Pham A."/>
            <person name="Wells T.J."/>
            <person name="Ramsay K.A."/>
            <person name="Bell S.C."/>
            <person name="Sarovich D.S."/>
            <person name="Price E.P."/>
        </authorList>
    </citation>
    <scope>NUCLEOTIDE SEQUENCE [LARGE SCALE GENOMIC DNA]</scope>
    <source>
        <strain evidence="2 3">SCHI0011.S.12</strain>
    </source>
</reference>
<protein>
    <recommendedName>
        <fullName evidence="4">Tetratricopeptide repeat protein</fullName>
    </recommendedName>
</protein>
<dbReference type="InterPro" id="IPR019734">
    <property type="entry name" value="TPR_rpt"/>
</dbReference>
<evidence type="ECO:0000313" key="2">
    <source>
        <dbReference type="EMBL" id="MBW4769585.1"/>
    </source>
</evidence>
<comment type="caution">
    <text evidence="2">The sequence shown here is derived from an EMBL/GenBank/DDBJ whole genome shotgun (WGS) entry which is preliminary data.</text>
</comment>